<feature type="domain" description="Ketopantoate reductase N-terminal" evidence="7">
    <location>
        <begin position="46"/>
        <end position="230"/>
    </location>
</feature>
<gene>
    <name evidence="9" type="ORF">GSTUAT00008356001</name>
</gene>
<dbReference type="Proteomes" id="UP001412239">
    <property type="component" value="Unassembled WGS sequence"/>
</dbReference>
<evidence type="ECO:0000313" key="9">
    <source>
        <dbReference type="EMBL" id="CUS07560.1"/>
    </source>
</evidence>
<evidence type="ECO:0000259" key="8">
    <source>
        <dbReference type="Pfam" id="PF08546"/>
    </source>
</evidence>
<dbReference type="Pfam" id="PF08546">
    <property type="entry name" value="ApbA_C"/>
    <property type="match status" value="1"/>
</dbReference>
<evidence type="ECO:0000259" key="7">
    <source>
        <dbReference type="Pfam" id="PF02558"/>
    </source>
</evidence>
<sequence length="473" mass="51650">MSTKAEWRAGPQDSRNTSPPPPRDTTTTTTTTTNTTTPLPAVPRRIHILGSGNVGNLVAHSLRTLPNPPPVTLLFHKFSKLEDFQNSGSRIELHRPLKEVSISYGYEAELTLPPNAVVAANTPIEALVDPNTGATPPPPPQRRIANLIITTKAHQTIAALRPISERLTKDSTVLILQNGMGVLEEIKAEIFPDPASRPNFVLGITTHGIYPEGPFALMQKGMGTISLGYAQRDHPETPDPGKAGIVRSWFTSSPPPPSEHPDKPPPLNTLPASSGYLLSTLLSAKPLEAAHLSIAELLSAQLEKLAINAVINPLTVLFNCKNGELLENFYIVQNMRLILWEVSQVLCALPELAALPGRDVRLSPDRLYDLVIRVARLTAGNYSSMFQDVRNGKQTEIDYINGYVLDRARDLELACTVNYMLVNMVKGKGKIVQQRVAAQVPFVGGCIWGGGIFLLGSDMYSVCCKYVYMSVRM</sequence>
<evidence type="ECO:0000256" key="1">
    <source>
        <dbReference type="ARBA" id="ARBA00007870"/>
    </source>
</evidence>
<feature type="region of interest" description="Disordered" evidence="6">
    <location>
        <begin position="1"/>
        <end position="41"/>
    </location>
</feature>
<keyword evidence="4" id="KW-0560">Oxidoreductase</keyword>
<evidence type="ECO:0000256" key="2">
    <source>
        <dbReference type="ARBA" id="ARBA00013014"/>
    </source>
</evidence>
<evidence type="ECO:0000313" key="10">
    <source>
        <dbReference type="Proteomes" id="UP001412239"/>
    </source>
</evidence>
<dbReference type="SUPFAM" id="SSF51735">
    <property type="entry name" value="NAD(P)-binding Rossmann-fold domains"/>
    <property type="match status" value="1"/>
</dbReference>
<dbReference type="PANTHER" id="PTHR43765:SF2">
    <property type="entry name" value="2-DEHYDROPANTOATE 2-REDUCTASE"/>
    <property type="match status" value="1"/>
</dbReference>
<evidence type="ECO:0000256" key="4">
    <source>
        <dbReference type="ARBA" id="ARBA00023002"/>
    </source>
</evidence>
<keyword evidence="10" id="KW-1185">Reference proteome</keyword>
<evidence type="ECO:0000256" key="5">
    <source>
        <dbReference type="ARBA" id="ARBA00032024"/>
    </source>
</evidence>
<dbReference type="AlphaFoldDB" id="A0A292PM46"/>
<dbReference type="InterPro" id="IPR013752">
    <property type="entry name" value="KPA_reductase"/>
</dbReference>
<evidence type="ECO:0000256" key="6">
    <source>
        <dbReference type="SAM" id="MobiDB-lite"/>
    </source>
</evidence>
<feature type="compositionally biased region" description="Low complexity" evidence="6">
    <location>
        <begin position="24"/>
        <end position="38"/>
    </location>
</feature>
<reference evidence="9" key="1">
    <citation type="submission" date="2015-10" db="EMBL/GenBank/DDBJ databases">
        <authorList>
            <person name="Regsiter A."/>
            <person name="william w."/>
        </authorList>
    </citation>
    <scope>NUCLEOTIDE SEQUENCE</scope>
    <source>
        <strain evidence="9">Montdore</strain>
    </source>
</reference>
<comment type="similarity">
    <text evidence="1">Belongs to the ketopantoate reductase family.</text>
</comment>
<dbReference type="GO" id="GO:0050661">
    <property type="term" value="F:NADP binding"/>
    <property type="evidence" value="ECO:0007669"/>
    <property type="project" value="TreeGrafter"/>
</dbReference>
<evidence type="ECO:0000256" key="3">
    <source>
        <dbReference type="ARBA" id="ARBA00022857"/>
    </source>
</evidence>
<dbReference type="InterPro" id="IPR013328">
    <property type="entry name" value="6PGD_dom2"/>
</dbReference>
<dbReference type="PANTHER" id="PTHR43765">
    <property type="entry name" value="2-DEHYDROPANTOATE 2-REDUCTASE-RELATED"/>
    <property type="match status" value="1"/>
</dbReference>
<dbReference type="Gene3D" id="1.10.1040.10">
    <property type="entry name" value="N-(1-d-carboxylethyl)-l-norvaline Dehydrogenase, domain 2"/>
    <property type="match status" value="1"/>
</dbReference>
<dbReference type="InterPro" id="IPR036291">
    <property type="entry name" value="NAD(P)-bd_dom_sf"/>
</dbReference>
<dbReference type="GO" id="GO:0015940">
    <property type="term" value="P:pantothenate biosynthetic process"/>
    <property type="evidence" value="ECO:0007669"/>
    <property type="project" value="InterPro"/>
</dbReference>
<dbReference type="GO" id="GO:0005739">
    <property type="term" value="C:mitochondrion"/>
    <property type="evidence" value="ECO:0007669"/>
    <property type="project" value="TreeGrafter"/>
</dbReference>
<dbReference type="NCBIfam" id="TIGR00745">
    <property type="entry name" value="apbA_panE"/>
    <property type="match status" value="1"/>
</dbReference>
<dbReference type="InterPro" id="IPR013332">
    <property type="entry name" value="KPR_N"/>
</dbReference>
<dbReference type="EMBL" id="LN891197">
    <property type="protein sequence ID" value="CUS07560.1"/>
    <property type="molecule type" value="Genomic_DNA"/>
</dbReference>
<dbReference type="InterPro" id="IPR008927">
    <property type="entry name" value="6-PGluconate_DH-like_C_sf"/>
</dbReference>
<dbReference type="Pfam" id="PF02558">
    <property type="entry name" value="ApbA"/>
    <property type="match status" value="1"/>
</dbReference>
<dbReference type="InterPro" id="IPR003710">
    <property type="entry name" value="ApbA"/>
</dbReference>
<dbReference type="InterPro" id="IPR050838">
    <property type="entry name" value="Ketopantoate_reductase"/>
</dbReference>
<organism evidence="9 10">
    <name type="scientific">Tuber aestivum</name>
    <name type="common">summer truffle</name>
    <dbReference type="NCBI Taxonomy" id="59557"/>
    <lineage>
        <taxon>Eukaryota</taxon>
        <taxon>Fungi</taxon>
        <taxon>Dikarya</taxon>
        <taxon>Ascomycota</taxon>
        <taxon>Pezizomycotina</taxon>
        <taxon>Pezizomycetes</taxon>
        <taxon>Pezizales</taxon>
        <taxon>Tuberaceae</taxon>
        <taxon>Tuber</taxon>
    </lineage>
</organism>
<dbReference type="SUPFAM" id="SSF48179">
    <property type="entry name" value="6-phosphogluconate dehydrogenase C-terminal domain-like"/>
    <property type="match status" value="1"/>
</dbReference>
<name>A0A292PM46_9PEZI</name>
<protein>
    <recommendedName>
        <fullName evidence="2">2-dehydropantoate 2-reductase</fullName>
        <ecNumber evidence="2">1.1.1.169</ecNumber>
    </recommendedName>
    <alternativeName>
        <fullName evidence="5">Ketopantoate reductase</fullName>
    </alternativeName>
</protein>
<dbReference type="Gene3D" id="3.40.50.720">
    <property type="entry name" value="NAD(P)-binding Rossmann-like Domain"/>
    <property type="match status" value="1"/>
</dbReference>
<keyword evidence="3" id="KW-0521">NADP</keyword>
<feature type="compositionally biased region" description="Pro residues" evidence="6">
    <location>
        <begin position="253"/>
        <end position="268"/>
    </location>
</feature>
<dbReference type="GO" id="GO:0008677">
    <property type="term" value="F:2-dehydropantoate 2-reductase activity"/>
    <property type="evidence" value="ECO:0007669"/>
    <property type="project" value="UniProtKB-EC"/>
</dbReference>
<accession>A0A292PM46</accession>
<dbReference type="EC" id="1.1.1.169" evidence="2"/>
<proteinExistence type="inferred from homology"/>
<feature type="region of interest" description="Disordered" evidence="6">
    <location>
        <begin position="234"/>
        <end position="269"/>
    </location>
</feature>
<feature type="domain" description="Ketopantoate reductase C-terminal" evidence="8">
    <location>
        <begin position="298"/>
        <end position="428"/>
    </location>
</feature>